<name>A0A3M8SLM3_PSEPU</name>
<evidence type="ECO:0000313" key="1">
    <source>
        <dbReference type="EMBL" id="RNF80094.1"/>
    </source>
</evidence>
<comment type="caution">
    <text evidence="1">The sequence shown here is derived from an EMBL/GenBank/DDBJ whole genome shotgun (WGS) entry which is preliminary data.</text>
</comment>
<dbReference type="Proteomes" id="UP000278162">
    <property type="component" value="Unassembled WGS sequence"/>
</dbReference>
<evidence type="ECO:0000313" key="2">
    <source>
        <dbReference type="Proteomes" id="UP000278162"/>
    </source>
</evidence>
<dbReference type="EMBL" id="RJAI01000088">
    <property type="protein sequence ID" value="RNF80094.1"/>
    <property type="molecule type" value="Genomic_DNA"/>
</dbReference>
<sequence>LIRKRPAYPVGAALAAKNPTRWMAPATPVFAAEAAPTGTARAQSLRRTFGSGRAREAGDAEEWHRLRRRWAAQQPR</sequence>
<feature type="non-terminal residue" evidence="1">
    <location>
        <position position="1"/>
    </location>
</feature>
<reference evidence="1 2" key="1">
    <citation type="submission" date="2018-10" db="EMBL/GenBank/DDBJ databases">
        <title>An outbreak of IMP-63 producing strain in France.</title>
        <authorList>
            <person name="Bour M."/>
            <person name="Liapis E."/>
            <person name="Plesiat P."/>
        </authorList>
    </citation>
    <scope>NUCLEOTIDE SEQUENCE [LARGE SCALE GENOMIC DNA]</scope>
    <source>
        <strain evidence="1 2">12917</strain>
    </source>
</reference>
<protein>
    <submittedName>
        <fullName evidence="1">Uncharacterized protein</fullName>
    </submittedName>
</protein>
<proteinExistence type="predicted"/>
<organism evidence="1 2">
    <name type="scientific">Pseudomonas putida</name>
    <name type="common">Arthrobacter siderocapsulatus</name>
    <dbReference type="NCBI Taxonomy" id="303"/>
    <lineage>
        <taxon>Bacteria</taxon>
        <taxon>Pseudomonadati</taxon>
        <taxon>Pseudomonadota</taxon>
        <taxon>Gammaproteobacteria</taxon>
        <taxon>Pseudomonadales</taxon>
        <taxon>Pseudomonadaceae</taxon>
        <taxon>Pseudomonas</taxon>
    </lineage>
</organism>
<accession>A0A3M8SLM3</accession>
<gene>
    <name evidence="1" type="ORF">EFK07_27615</name>
</gene>
<dbReference type="AlphaFoldDB" id="A0A3M8SLM3"/>